<name>A0ACC5QZ02_9HYPH</name>
<accession>A0ACC5QZ02</accession>
<comment type="caution">
    <text evidence="1">The sequence shown here is derived from an EMBL/GenBank/DDBJ whole genome shotgun (WGS) entry which is preliminary data.</text>
</comment>
<evidence type="ECO:0000313" key="1">
    <source>
        <dbReference type="EMBL" id="MBK1865632.1"/>
    </source>
</evidence>
<reference evidence="1" key="1">
    <citation type="submission" date="2021-01" db="EMBL/GenBank/DDBJ databases">
        <authorList>
            <person name="Sun Q."/>
        </authorList>
    </citation>
    <scope>NUCLEOTIDE SEQUENCE</scope>
    <source>
        <strain evidence="1">YIM B02566</strain>
    </source>
</reference>
<protein>
    <submittedName>
        <fullName evidence="1">J domain-containing protein</fullName>
    </submittedName>
</protein>
<dbReference type="Proteomes" id="UP000616151">
    <property type="component" value="Unassembled WGS sequence"/>
</dbReference>
<proteinExistence type="predicted"/>
<dbReference type="EMBL" id="JAENHL010000006">
    <property type="protein sequence ID" value="MBK1865632.1"/>
    <property type="molecule type" value="Genomic_DNA"/>
</dbReference>
<evidence type="ECO:0000313" key="2">
    <source>
        <dbReference type="Proteomes" id="UP000616151"/>
    </source>
</evidence>
<gene>
    <name evidence="1" type="ORF">JHL16_04660</name>
</gene>
<sequence length="155" mass="17403">MFGSNETERQRVAVTLTLSTGEVLNGHVFLATAQKLRDLLNNPDQFIDFEKRDNTLTMVAKRSIAMIAALDLPRTDHLYRRTVSPAAFDPYHTLGIDRGSNAGEVRAAYLAKARLYHPDKLASKDVPKEVGDYMNAMFIRIQKAYDELETTKASV</sequence>
<organism evidence="1 2">
    <name type="scientific">Taklimakanibacter albus</name>
    <dbReference type="NCBI Taxonomy" id="2800327"/>
    <lineage>
        <taxon>Bacteria</taxon>
        <taxon>Pseudomonadati</taxon>
        <taxon>Pseudomonadota</taxon>
        <taxon>Alphaproteobacteria</taxon>
        <taxon>Hyphomicrobiales</taxon>
        <taxon>Aestuariivirgaceae</taxon>
        <taxon>Taklimakanibacter</taxon>
    </lineage>
</organism>
<keyword evidence="2" id="KW-1185">Reference proteome</keyword>